<keyword evidence="3" id="KW-1185">Reference proteome</keyword>
<evidence type="ECO:0000313" key="2">
    <source>
        <dbReference type="EMBL" id="MDF2257426.1"/>
    </source>
</evidence>
<accession>A0ABT5Z0Q2</accession>
<dbReference type="EMBL" id="JARHTQ010000010">
    <property type="protein sequence ID" value="MDF2257426.1"/>
    <property type="molecule type" value="Genomic_DNA"/>
</dbReference>
<organism evidence="2 3">
    <name type="scientific">Streptantibioticus ferralitis</name>
    <dbReference type="NCBI Taxonomy" id="236510"/>
    <lineage>
        <taxon>Bacteria</taxon>
        <taxon>Bacillati</taxon>
        <taxon>Actinomycetota</taxon>
        <taxon>Actinomycetes</taxon>
        <taxon>Kitasatosporales</taxon>
        <taxon>Streptomycetaceae</taxon>
        <taxon>Streptantibioticus</taxon>
    </lineage>
</organism>
<sequence>MNDIPAAGGGSAQPPLFDYQSPTKPSPLDVTVEGAEVSRGKLRITVTNTTSTTHTCDTLTFALAVGGGAAAFTAAHKAADIQITHPSGWALETVSGRTGVFEASPNDEAAADVPRNTPLEFVLSNIAVNTAPGTAELVVTEKTIQGGTRVGETKLYCPKATGGLRLADFRPTLQVIPAGDKAELTWKFTPVEGAKVDLHYFDAAEGKEKKVSVSGDRNHQVRLYEDTSFMLHAYVGPEAAPTVSYQLYTFVTVSLPYLRTKDLTVVGAASLLGRARPHTTRPRLTPEPSVTTVNLSASYTAETDGLLTGSVRTFFEGTNAQLAVTVKPPNATGTEHTAYVYCADDVDSRVYAPGPNLAMPVPKGSTVDVDWKLVRSAEFDDAQHAGTHLFATTMEWHPWGTGKLVPMTTV</sequence>
<name>A0ABT5Z0Q2_9ACTN</name>
<evidence type="ECO:0000256" key="1">
    <source>
        <dbReference type="SAM" id="MobiDB-lite"/>
    </source>
</evidence>
<protein>
    <submittedName>
        <fullName evidence="2">Uncharacterized protein</fullName>
    </submittedName>
</protein>
<comment type="caution">
    <text evidence="2">The sequence shown here is derived from an EMBL/GenBank/DDBJ whole genome shotgun (WGS) entry which is preliminary data.</text>
</comment>
<dbReference type="Proteomes" id="UP001220022">
    <property type="component" value="Unassembled WGS sequence"/>
</dbReference>
<gene>
    <name evidence="2" type="ORF">P2L57_17345</name>
</gene>
<reference evidence="2 3" key="1">
    <citation type="submission" date="2023-03" db="EMBL/GenBank/DDBJ databases">
        <title>Draft genome sequence of type strain Streptomyces ferralitis JCM 14344.</title>
        <authorList>
            <person name="Klaysubun C."/>
            <person name="Duangmal K."/>
        </authorList>
    </citation>
    <scope>NUCLEOTIDE SEQUENCE [LARGE SCALE GENOMIC DNA]</scope>
    <source>
        <strain evidence="2 3">JCM 14344</strain>
    </source>
</reference>
<dbReference type="RefSeq" id="WP_275815399.1">
    <property type="nucleotide sequence ID" value="NZ_BAAANM010000001.1"/>
</dbReference>
<proteinExistence type="predicted"/>
<feature type="region of interest" description="Disordered" evidence="1">
    <location>
        <begin position="1"/>
        <end position="26"/>
    </location>
</feature>
<evidence type="ECO:0000313" key="3">
    <source>
        <dbReference type="Proteomes" id="UP001220022"/>
    </source>
</evidence>